<dbReference type="InterPro" id="IPR045324">
    <property type="entry name" value="Small_multidrug_res"/>
</dbReference>
<keyword evidence="3" id="KW-1003">Cell membrane</keyword>
<dbReference type="Pfam" id="PF00893">
    <property type="entry name" value="Multi_Drug_Res"/>
    <property type="match status" value="1"/>
</dbReference>
<keyword evidence="5 8" id="KW-1133">Transmembrane helix</keyword>
<keyword evidence="2" id="KW-0813">Transport</keyword>
<keyword evidence="6 8" id="KW-0472">Membrane</keyword>
<evidence type="ECO:0000313" key="9">
    <source>
        <dbReference type="EMBL" id="GGC77537.1"/>
    </source>
</evidence>
<organism evidence="9 10">
    <name type="scientific">Thalassobacillus devorans</name>
    <dbReference type="NCBI Taxonomy" id="279813"/>
    <lineage>
        <taxon>Bacteria</taxon>
        <taxon>Bacillati</taxon>
        <taxon>Bacillota</taxon>
        <taxon>Bacilli</taxon>
        <taxon>Bacillales</taxon>
        <taxon>Bacillaceae</taxon>
        <taxon>Thalassobacillus</taxon>
    </lineage>
</organism>
<accession>A0ABQ1NKE5</accession>
<dbReference type="PANTHER" id="PTHR30561:SF0">
    <property type="entry name" value="GUANIDINIUM EXPORTER"/>
    <property type="match status" value="1"/>
</dbReference>
<comment type="caution">
    <text evidence="9">The sequence shown here is derived from an EMBL/GenBank/DDBJ whole genome shotgun (WGS) entry which is preliminary data.</text>
</comment>
<evidence type="ECO:0000256" key="5">
    <source>
        <dbReference type="ARBA" id="ARBA00022989"/>
    </source>
</evidence>
<reference evidence="10" key="1">
    <citation type="journal article" date="2019" name="Int. J. Syst. Evol. Microbiol.">
        <title>The Global Catalogue of Microorganisms (GCM) 10K type strain sequencing project: providing services to taxonomists for standard genome sequencing and annotation.</title>
        <authorList>
            <consortium name="The Broad Institute Genomics Platform"/>
            <consortium name="The Broad Institute Genome Sequencing Center for Infectious Disease"/>
            <person name="Wu L."/>
            <person name="Ma J."/>
        </authorList>
    </citation>
    <scope>NUCLEOTIDE SEQUENCE [LARGE SCALE GENOMIC DNA]</scope>
    <source>
        <strain evidence="10">CCM 7282</strain>
    </source>
</reference>
<evidence type="ECO:0000256" key="7">
    <source>
        <dbReference type="RuleBase" id="RU003942"/>
    </source>
</evidence>
<evidence type="ECO:0000256" key="4">
    <source>
        <dbReference type="ARBA" id="ARBA00022692"/>
    </source>
</evidence>
<dbReference type="Gene3D" id="1.10.3730.20">
    <property type="match status" value="1"/>
</dbReference>
<feature type="transmembrane region" description="Helical" evidence="8">
    <location>
        <begin position="29"/>
        <end position="50"/>
    </location>
</feature>
<dbReference type="Proteomes" id="UP000619534">
    <property type="component" value="Unassembled WGS sequence"/>
</dbReference>
<feature type="transmembrane region" description="Helical" evidence="8">
    <location>
        <begin position="57"/>
        <end position="78"/>
    </location>
</feature>
<feature type="transmembrane region" description="Helical" evidence="8">
    <location>
        <begin position="84"/>
        <end position="103"/>
    </location>
</feature>
<dbReference type="EMBL" id="BMCJ01000001">
    <property type="protein sequence ID" value="GGC77537.1"/>
    <property type="molecule type" value="Genomic_DNA"/>
</dbReference>
<evidence type="ECO:0000313" key="10">
    <source>
        <dbReference type="Proteomes" id="UP000619534"/>
    </source>
</evidence>
<dbReference type="InterPro" id="IPR000390">
    <property type="entry name" value="Small_drug/metabolite_transptr"/>
</dbReference>
<keyword evidence="4 7" id="KW-0812">Transmembrane</keyword>
<protein>
    <submittedName>
        <fullName evidence="9">QacE family quaternary ammonium compound efflux SMR transporter</fullName>
    </submittedName>
</protein>
<dbReference type="RefSeq" id="WP_062445044.1">
    <property type="nucleotide sequence ID" value="NZ_BMCJ01000001.1"/>
</dbReference>
<dbReference type="PANTHER" id="PTHR30561">
    <property type="entry name" value="SMR FAMILY PROTON-DEPENDENT DRUG EFFLUX TRANSPORTER SUGE"/>
    <property type="match status" value="1"/>
</dbReference>
<keyword evidence="10" id="KW-1185">Reference proteome</keyword>
<evidence type="ECO:0000256" key="8">
    <source>
        <dbReference type="SAM" id="Phobius"/>
    </source>
</evidence>
<dbReference type="SUPFAM" id="SSF103481">
    <property type="entry name" value="Multidrug resistance efflux transporter EmrE"/>
    <property type="match status" value="1"/>
</dbReference>
<evidence type="ECO:0000256" key="3">
    <source>
        <dbReference type="ARBA" id="ARBA00022475"/>
    </source>
</evidence>
<evidence type="ECO:0000256" key="2">
    <source>
        <dbReference type="ARBA" id="ARBA00022448"/>
    </source>
</evidence>
<dbReference type="InterPro" id="IPR037185">
    <property type="entry name" value="EmrE-like"/>
</dbReference>
<comment type="similarity">
    <text evidence="7">Belongs to the drug/metabolite transporter (DMT) superfamily. Small multidrug resistance (SMR) (TC 2.A.7.1) family.</text>
</comment>
<sequence>MAWLSLILAGLCEMLGVLMINRVHKHRNWQSLALLVMAFGASFLFLALAMETLPMSTAYAIWTGIGASGGAIMGMFLYGEPKDLKRIVFIGMILGAAVGLKLIS</sequence>
<gene>
    <name evidence="9" type="ORF">GCM10007216_05090</name>
</gene>
<name>A0ABQ1NKE5_9BACI</name>
<proteinExistence type="inferred from homology"/>
<comment type="subcellular location">
    <subcellularLocation>
        <location evidence="1 7">Cell membrane</location>
        <topology evidence="1 7">Multi-pass membrane protein</topology>
    </subcellularLocation>
</comment>
<evidence type="ECO:0000256" key="6">
    <source>
        <dbReference type="ARBA" id="ARBA00023136"/>
    </source>
</evidence>
<evidence type="ECO:0000256" key="1">
    <source>
        <dbReference type="ARBA" id="ARBA00004651"/>
    </source>
</evidence>